<dbReference type="OrthoDB" id="5243844at2"/>
<dbReference type="PRINTS" id="PR00035">
    <property type="entry name" value="HTHGNTR"/>
</dbReference>
<evidence type="ECO:0000259" key="4">
    <source>
        <dbReference type="PROSITE" id="PS50949"/>
    </source>
</evidence>
<dbReference type="Proteomes" id="UP000254134">
    <property type="component" value="Unassembled WGS sequence"/>
</dbReference>
<dbReference type="Gene3D" id="1.20.120.530">
    <property type="entry name" value="GntR ligand-binding domain-like"/>
    <property type="match status" value="1"/>
</dbReference>
<dbReference type="InterPro" id="IPR036390">
    <property type="entry name" value="WH_DNA-bd_sf"/>
</dbReference>
<dbReference type="InterPro" id="IPR000524">
    <property type="entry name" value="Tscrpt_reg_HTH_GntR"/>
</dbReference>
<dbReference type="SMART" id="SM00895">
    <property type="entry name" value="FCD"/>
    <property type="match status" value="1"/>
</dbReference>
<dbReference type="PANTHER" id="PTHR43537">
    <property type="entry name" value="TRANSCRIPTIONAL REGULATOR, GNTR FAMILY"/>
    <property type="match status" value="1"/>
</dbReference>
<dbReference type="Pfam" id="PF07729">
    <property type="entry name" value="FCD"/>
    <property type="match status" value="1"/>
</dbReference>
<dbReference type="PANTHER" id="PTHR43537:SF5">
    <property type="entry name" value="UXU OPERON TRANSCRIPTIONAL REGULATOR"/>
    <property type="match status" value="1"/>
</dbReference>
<organism evidence="5 6">
    <name type="scientific">Gaiella occulta</name>
    <dbReference type="NCBI Taxonomy" id="1002870"/>
    <lineage>
        <taxon>Bacteria</taxon>
        <taxon>Bacillati</taxon>
        <taxon>Actinomycetota</taxon>
        <taxon>Thermoleophilia</taxon>
        <taxon>Gaiellales</taxon>
        <taxon>Gaiellaceae</taxon>
        <taxon>Gaiella</taxon>
    </lineage>
</organism>
<evidence type="ECO:0000256" key="2">
    <source>
        <dbReference type="ARBA" id="ARBA00023125"/>
    </source>
</evidence>
<dbReference type="InterPro" id="IPR011711">
    <property type="entry name" value="GntR_C"/>
</dbReference>
<name>A0A7M2Z0G3_9ACTN</name>
<dbReference type="AlphaFoldDB" id="A0A7M2Z0G3"/>
<dbReference type="Gene3D" id="1.10.10.10">
    <property type="entry name" value="Winged helix-like DNA-binding domain superfamily/Winged helix DNA-binding domain"/>
    <property type="match status" value="1"/>
</dbReference>
<dbReference type="SMART" id="SM00345">
    <property type="entry name" value="HTH_GNTR"/>
    <property type="match status" value="1"/>
</dbReference>
<evidence type="ECO:0000313" key="6">
    <source>
        <dbReference type="Proteomes" id="UP000254134"/>
    </source>
</evidence>
<evidence type="ECO:0000313" key="5">
    <source>
        <dbReference type="EMBL" id="RDI75504.1"/>
    </source>
</evidence>
<feature type="domain" description="HTH gntR-type" evidence="4">
    <location>
        <begin position="9"/>
        <end position="76"/>
    </location>
</feature>
<protein>
    <submittedName>
        <fullName evidence="5">Transcriptional regulator</fullName>
    </submittedName>
</protein>
<reference evidence="5 6" key="1">
    <citation type="submission" date="2018-07" db="EMBL/GenBank/DDBJ databases">
        <title>High-quality-draft genome sequence of Gaiella occulta.</title>
        <authorList>
            <person name="Severino R."/>
            <person name="Froufe H.J.C."/>
            <person name="Rainey F.A."/>
            <person name="Barroso C."/>
            <person name="Albuquerque L."/>
            <person name="Lobo-Da-Cunha A."/>
            <person name="Da Costa M.S."/>
            <person name="Egas C."/>
        </authorList>
    </citation>
    <scope>NUCLEOTIDE SEQUENCE [LARGE SCALE GENOMIC DNA]</scope>
    <source>
        <strain evidence="5 6">F2-233</strain>
    </source>
</reference>
<reference evidence="6" key="2">
    <citation type="journal article" date="2019" name="MicrobiologyOpen">
        <title>High-quality draft genome sequence of Gaiella occulta isolated from a 150 meter deep mineral water borehole and comparison with the genome sequences of other deep-branching lineages of the phylum Actinobacteria.</title>
        <authorList>
            <person name="Severino R."/>
            <person name="Froufe H.J.C."/>
            <person name="Barroso C."/>
            <person name="Albuquerque L."/>
            <person name="Lobo-da-Cunha A."/>
            <person name="da Costa M.S."/>
            <person name="Egas C."/>
        </authorList>
    </citation>
    <scope>NUCLEOTIDE SEQUENCE [LARGE SCALE GENOMIC DNA]</scope>
    <source>
        <strain evidence="6">F2-233</strain>
    </source>
</reference>
<keyword evidence="6" id="KW-1185">Reference proteome</keyword>
<dbReference type="RefSeq" id="WP_114795699.1">
    <property type="nucleotide sequence ID" value="NZ_QQZY01000002.1"/>
</dbReference>
<dbReference type="PROSITE" id="PS50949">
    <property type="entry name" value="HTH_GNTR"/>
    <property type="match status" value="1"/>
</dbReference>
<evidence type="ECO:0000256" key="3">
    <source>
        <dbReference type="ARBA" id="ARBA00023163"/>
    </source>
</evidence>
<dbReference type="EMBL" id="QQZY01000002">
    <property type="protein sequence ID" value="RDI75504.1"/>
    <property type="molecule type" value="Genomic_DNA"/>
</dbReference>
<accession>A0A7M2Z0G3</accession>
<keyword evidence="3" id="KW-0804">Transcription</keyword>
<sequence length="220" mass="24135">MSATPLRRLSVVDELAATLRQRILDADLPAGAALREIELADTYDVSRHTLRAAFRTLAAEGLVRVEPNRGASVARLEPGELRSLFELRTALELEAAHLALERHGGRLPSEVHGAVDRLAATCRRSRPSWRAVADAHALVHGAIVRAAESPRIESAYVLLATELRLFLVQLRPVWSLQRMVDHHVELVAGLERDGTDVLRRHLRDGTDAVLAGAARAARDT</sequence>
<evidence type="ECO:0000256" key="1">
    <source>
        <dbReference type="ARBA" id="ARBA00023015"/>
    </source>
</evidence>
<keyword evidence="2" id="KW-0238">DNA-binding</keyword>
<dbReference type="InterPro" id="IPR008920">
    <property type="entry name" value="TF_FadR/GntR_C"/>
</dbReference>
<dbReference type="SUPFAM" id="SSF48008">
    <property type="entry name" value="GntR ligand-binding domain-like"/>
    <property type="match status" value="1"/>
</dbReference>
<dbReference type="GO" id="GO:0003700">
    <property type="term" value="F:DNA-binding transcription factor activity"/>
    <property type="evidence" value="ECO:0007669"/>
    <property type="project" value="InterPro"/>
</dbReference>
<dbReference type="InterPro" id="IPR036388">
    <property type="entry name" value="WH-like_DNA-bd_sf"/>
</dbReference>
<dbReference type="SUPFAM" id="SSF46785">
    <property type="entry name" value="Winged helix' DNA-binding domain"/>
    <property type="match status" value="1"/>
</dbReference>
<dbReference type="GO" id="GO:0003677">
    <property type="term" value="F:DNA binding"/>
    <property type="evidence" value="ECO:0007669"/>
    <property type="project" value="UniProtKB-KW"/>
</dbReference>
<gene>
    <name evidence="5" type="ORF">Gocc_1302</name>
</gene>
<dbReference type="Pfam" id="PF00392">
    <property type="entry name" value="GntR"/>
    <property type="match status" value="1"/>
</dbReference>
<proteinExistence type="predicted"/>
<comment type="caution">
    <text evidence="5">The sequence shown here is derived from an EMBL/GenBank/DDBJ whole genome shotgun (WGS) entry which is preliminary data.</text>
</comment>
<keyword evidence="1" id="KW-0805">Transcription regulation</keyword>
<dbReference type="CDD" id="cd07377">
    <property type="entry name" value="WHTH_GntR"/>
    <property type="match status" value="1"/>
</dbReference>